<protein>
    <recommendedName>
        <fullName evidence="1">PLD phosphodiesterase domain-containing protein</fullName>
    </recommendedName>
</protein>
<reference evidence="3 4" key="1">
    <citation type="submission" date="2018-01" db="EMBL/GenBank/DDBJ databases">
        <title>Draft genome sequences of Chryseobacterium lactis NCTC11390, Chryseobacterium oncorhynchi 701B-08, and Chryseobacterium viscerum 687B-08.</title>
        <authorList>
            <person name="Jeong J.-J."/>
            <person name="Lee Y.J."/>
            <person name="Park B."/>
            <person name="Choi I.-G."/>
            <person name="Kim K.D."/>
        </authorList>
    </citation>
    <scope>NUCLEOTIDE SEQUENCE [LARGE SCALE GENOMIC DNA]</scope>
    <source>
        <strain evidence="3 4">NCTC11390</strain>
    </source>
</reference>
<dbReference type="InterPro" id="IPR001736">
    <property type="entry name" value="PLipase_D/transphosphatidylase"/>
</dbReference>
<dbReference type="InterPro" id="IPR003414">
    <property type="entry name" value="PP_kinase"/>
</dbReference>
<evidence type="ECO:0000313" key="3">
    <source>
        <dbReference type="EMBL" id="PNW12677.1"/>
    </source>
</evidence>
<dbReference type="EMBL" id="CP033924">
    <property type="protein sequence ID" value="AZA84122.1"/>
    <property type="molecule type" value="Genomic_DNA"/>
</dbReference>
<dbReference type="PANTHER" id="PTHR30218:SF0">
    <property type="entry name" value="POLYPHOSPHATE KINASE"/>
    <property type="match status" value="1"/>
</dbReference>
<dbReference type="GO" id="GO:0008976">
    <property type="term" value="F:polyphosphate kinase activity"/>
    <property type="evidence" value="ECO:0007669"/>
    <property type="project" value="InterPro"/>
</dbReference>
<dbReference type="KEGG" id="clac:EG342_20515"/>
<dbReference type="GO" id="GO:0006799">
    <property type="term" value="P:polyphosphate biosynthetic process"/>
    <property type="evidence" value="ECO:0007669"/>
    <property type="project" value="InterPro"/>
</dbReference>
<evidence type="ECO:0000259" key="1">
    <source>
        <dbReference type="PROSITE" id="PS50035"/>
    </source>
</evidence>
<organism evidence="3 4">
    <name type="scientific">Chryseobacterium lactis</name>
    <dbReference type="NCBI Taxonomy" id="1241981"/>
    <lineage>
        <taxon>Bacteria</taxon>
        <taxon>Pseudomonadati</taxon>
        <taxon>Bacteroidota</taxon>
        <taxon>Flavobacteriia</taxon>
        <taxon>Flavobacteriales</taxon>
        <taxon>Weeksellaceae</taxon>
        <taxon>Chryseobacterium group</taxon>
        <taxon>Chryseobacterium</taxon>
    </lineage>
</organism>
<dbReference type="PANTHER" id="PTHR30218">
    <property type="entry name" value="POLYPHOSPHATE KINASE"/>
    <property type="match status" value="1"/>
</dbReference>
<dbReference type="Proteomes" id="UP000279972">
    <property type="component" value="Chromosome"/>
</dbReference>
<dbReference type="Pfam" id="PF13090">
    <property type="entry name" value="PP_kinase_C"/>
    <property type="match status" value="1"/>
</dbReference>
<accession>A0A3G6RJX2</accession>
<sequence length="176" mass="20285">MTFLLEMIDREIQNHKMGKPAGIIIKVNNLEEIIIISKLYEASQAGVKVELIVRSICCLIPEMPGQSKNIKVTRIIDRYLEHGRIFIFKNEGKNDILIGSSDIMNRSMYDRIEVLCPVYSPQLKYEILEIIKIQMSDNVKATEINIKLDNKPVQSNGLGIRSQYDIYNHISRNFTE</sequence>
<dbReference type="InterPro" id="IPR025200">
    <property type="entry name" value="PPK_C_dom2"/>
</dbReference>
<gene>
    <name evidence="3" type="ORF">C1637_16675</name>
    <name evidence="2" type="ORF">EG342_20515</name>
</gene>
<evidence type="ECO:0000313" key="2">
    <source>
        <dbReference type="EMBL" id="AZA84122.1"/>
    </source>
</evidence>
<dbReference type="AlphaFoldDB" id="A0A3G6RJX2"/>
<evidence type="ECO:0000313" key="4">
    <source>
        <dbReference type="Proteomes" id="UP000236262"/>
    </source>
</evidence>
<feature type="domain" description="PLD phosphodiesterase" evidence="1">
    <location>
        <begin position="77"/>
        <end position="107"/>
    </location>
</feature>
<reference evidence="2 5" key="2">
    <citation type="submission" date="2018-11" db="EMBL/GenBank/DDBJ databases">
        <title>Proposal to divide the Flavobacteriaceae and reorganize its genera based on Amino Acid Identity values calculated from whole genome sequences.</title>
        <authorList>
            <person name="Nicholson A.C."/>
            <person name="Gulvik C.A."/>
            <person name="Whitney A.M."/>
            <person name="Humrighouse B.W."/>
            <person name="Bell M."/>
            <person name="Holmes B."/>
            <person name="Steigerwalt A.G."/>
            <person name="Villarma A."/>
            <person name="Sheth M."/>
            <person name="Batra D."/>
            <person name="Pryor J."/>
            <person name="Bernardet J.-F."/>
            <person name="Hugo C."/>
            <person name="Kampfer P."/>
            <person name="Newman J."/>
            <person name="McQuiston J.R."/>
        </authorList>
    </citation>
    <scope>NUCLEOTIDE SEQUENCE [LARGE SCALE GENOMIC DNA]</scope>
    <source>
        <strain evidence="2 5">KC_1864</strain>
    </source>
</reference>
<dbReference type="EMBL" id="PPEH01000006">
    <property type="protein sequence ID" value="PNW12677.1"/>
    <property type="molecule type" value="Genomic_DNA"/>
</dbReference>
<dbReference type="Proteomes" id="UP000236262">
    <property type="component" value="Unassembled WGS sequence"/>
</dbReference>
<evidence type="ECO:0000313" key="5">
    <source>
        <dbReference type="Proteomes" id="UP000279972"/>
    </source>
</evidence>
<keyword evidence="5" id="KW-1185">Reference proteome</keyword>
<dbReference type="SUPFAM" id="SSF56024">
    <property type="entry name" value="Phospholipase D/nuclease"/>
    <property type="match status" value="1"/>
</dbReference>
<dbReference type="PROSITE" id="PS50035">
    <property type="entry name" value="PLD"/>
    <property type="match status" value="1"/>
</dbReference>
<name>A0A3G6RJX2_CHRLC</name>
<dbReference type="Gene3D" id="3.30.870.10">
    <property type="entry name" value="Endonuclease Chain A"/>
    <property type="match status" value="1"/>
</dbReference>
<dbReference type="GO" id="GO:0009358">
    <property type="term" value="C:polyphosphate kinase complex"/>
    <property type="evidence" value="ECO:0007669"/>
    <property type="project" value="InterPro"/>
</dbReference>
<proteinExistence type="predicted"/>